<feature type="compositionally biased region" description="Pro residues" evidence="1">
    <location>
        <begin position="75"/>
        <end position="87"/>
    </location>
</feature>
<protein>
    <submittedName>
        <fullName evidence="3">Uncharacterized protein</fullName>
    </submittedName>
</protein>
<reference evidence="3" key="1">
    <citation type="journal article" date="2020" name="Ecol. Evol.">
        <title>Genome structure and content of the rice root-knot nematode (Meloidogyne graminicola).</title>
        <authorList>
            <person name="Phan N.T."/>
            <person name="Danchin E.G.J."/>
            <person name="Klopp C."/>
            <person name="Perfus-Barbeoch L."/>
            <person name="Kozlowski D.K."/>
            <person name="Koutsovoulos G.D."/>
            <person name="Lopez-Roques C."/>
            <person name="Bouchez O."/>
            <person name="Zahm M."/>
            <person name="Besnard G."/>
            <person name="Bellafiore S."/>
        </authorList>
    </citation>
    <scope>NUCLEOTIDE SEQUENCE</scope>
    <source>
        <strain evidence="3">VN-18</strain>
    </source>
</reference>
<feature type="chain" id="PRO_5035841030" evidence="2">
    <location>
        <begin position="25"/>
        <end position="158"/>
    </location>
</feature>
<feature type="signal peptide" evidence="2">
    <location>
        <begin position="1"/>
        <end position="24"/>
    </location>
</feature>
<dbReference type="OrthoDB" id="5897659at2759"/>
<gene>
    <name evidence="3" type="ORF">Mgra_00003926</name>
</gene>
<dbReference type="AlphaFoldDB" id="A0A8S9ZTC6"/>
<feature type="region of interest" description="Disordered" evidence="1">
    <location>
        <begin position="75"/>
        <end position="158"/>
    </location>
</feature>
<evidence type="ECO:0000256" key="2">
    <source>
        <dbReference type="SAM" id="SignalP"/>
    </source>
</evidence>
<proteinExistence type="predicted"/>
<organism evidence="3 4">
    <name type="scientific">Meloidogyne graminicola</name>
    <dbReference type="NCBI Taxonomy" id="189291"/>
    <lineage>
        <taxon>Eukaryota</taxon>
        <taxon>Metazoa</taxon>
        <taxon>Ecdysozoa</taxon>
        <taxon>Nematoda</taxon>
        <taxon>Chromadorea</taxon>
        <taxon>Rhabditida</taxon>
        <taxon>Tylenchina</taxon>
        <taxon>Tylenchomorpha</taxon>
        <taxon>Tylenchoidea</taxon>
        <taxon>Meloidogynidae</taxon>
        <taxon>Meloidogyninae</taxon>
        <taxon>Meloidogyne</taxon>
    </lineage>
</organism>
<keyword evidence="2" id="KW-0732">Signal</keyword>
<dbReference type="EMBL" id="JABEBT010000027">
    <property type="protein sequence ID" value="KAF7636745.1"/>
    <property type="molecule type" value="Genomic_DNA"/>
</dbReference>
<name>A0A8S9ZTC6_9BILA</name>
<feature type="compositionally biased region" description="Basic and acidic residues" evidence="1">
    <location>
        <begin position="139"/>
        <end position="152"/>
    </location>
</feature>
<evidence type="ECO:0000313" key="4">
    <source>
        <dbReference type="Proteomes" id="UP000605970"/>
    </source>
</evidence>
<evidence type="ECO:0000256" key="1">
    <source>
        <dbReference type="SAM" id="MobiDB-lite"/>
    </source>
</evidence>
<dbReference type="Proteomes" id="UP000605970">
    <property type="component" value="Unassembled WGS sequence"/>
</dbReference>
<sequence>MKRLIIFFFLNFLFLLLKIDLLLQYLIMSDQNSIQIQSENEDSSNTPANQQDQMTTNLTTDDFDLEINFQLPKMPAVPKPKFIPEPISPVSSEQDNKNKSPSPATPKEGKNIEPFIEPPEVFDNVGKDFAPLKHTSMLTEKDKTKKEDEKGQQKPKKL</sequence>
<accession>A0A8S9ZTC6</accession>
<feature type="region of interest" description="Disordered" evidence="1">
    <location>
        <begin position="38"/>
        <end position="59"/>
    </location>
</feature>
<comment type="caution">
    <text evidence="3">The sequence shown here is derived from an EMBL/GenBank/DDBJ whole genome shotgun (WGS) entry which is preliminary data.</text>
</comment>
<keyword evidence="4" id="KW-1185">Reference proteome</keyword>
<evidence type="ECO:0000313" key="3">
    <source>
        <dbReference type="EMBL" id="KAF7636745.1"/>
    </source>
</evidence>